<dbReference type="Gene3D" id="1.10.3720.10">
    <property type="entry name" value="MetI-like"/>
    <property type="match status" value="1"/>
</dbReference>
<proteinExistence type="inferred from homology"/>
<keyword evidence="5 7" id="KW-1133">Transmembrane helix</keyword>
<dbReference type="Pfam" id="PF00528">
    <property type="entry name" value="BPD_transp_1"/>
    <property type="match status" value="1"/>
</dbReference>
<comment type="similarity">
    <text evidence="7">Belongs to the binding-protein-dependent transport system permease family.</text>
</comment>
<gene>
    <name evidence="9" type="ORF">GC093_07245</name>
</gene>
<evidence type="ECO:0000256" key="5">
    <source>
        <dbReference type="ARBA" id="ARBA00022989"/>
    </source>
</evidence>
<evidence type="ECO:0000256" key="1">
    <source>
        <dbReference type="ARBA" id="ARBA00004651"/>
    </source>
</evidence>
<dbReference type="InterPro" id="IPR035906">
    <property type="entry name" value="MetI-like_sf"/>
</dbReference>
<dbReference type="RefSeq" id="WP_171651223.1">
    <property type="nucleotide sequence ID" value="NZ_WHOD01000027.1"/>
</dbReference>
<feature type="transmembrane region" description="Helical" evidence="7">
    <location>
        <begin position="81"/>
        <end position="102"/>
    </location>
</feature>
<dbReference type="SUPFAM" id="SSF161098">
    <property type="entry name" value="MetI-like"/>
    <property type="match status" value="1"/>
</dbReference>
<evidence type="ECO:0000259" key="8">
    <source>
        <dbReference type="PROSITE" id="PS50928"/>
    </source>
</evidence>
<dbReference type="PANTHER" id="PTHR43744:SF9">
    <property type="entry name" value="POLYGALACTURONAN_RHAMNOGALACTURONAN TRANSPORT SYSTEM PERMEASE PROTEIN YTCP"/>
    <property type="match status" value="1"/>
</dbReference>
<evidence type="ECO:0000313" key="10">
    <source>
        <dbReference type="Proteomes" id="UP000641588"/>
    </source>
</evidence>
<protein>
    <submittedName>
        <fullName evidence="9">ABC transporter permease subunit</fullName>
    </submittedName>
</protein>
<dbReference type="InterPro" id="IPR000515">
    <property type="entry name" value="MetI-like"/>
</dbReference>
<dbReference type="Proteomes" id="UP000641588">
    <property type="component" value="Unassembled WGS sequence"/>
</dbReference>
<evidence type="ECO:0000256" key="3">
    <source>
        <dbReference type="ARBA" id="ARBA00022475"/>
    </source>
</evidence>
<keyword evidence="6 7" id="KW-0472">Membrane</keyword>
<organism evidence="9 10">
    <name type="scientific">Paenibacillus foliorum</name>
    <dbReference type="NCBI Taxonomy" id="2654974"/>
    <lineage>
        <taxon>Bacteria</taxon>
        <taxon>Bacillati</taxon>
        <taxon>Bacillota</taxon>
        <taxon>Bacilli</taxon>
        <taxon>Bacillales</taxon>
        <taxon>Paenibacillaceae</taxon>
        <taxon>Paenibacillus</taxon>
    </lineage>
</organism>
<feature type="transmembrane region" description="Helical" evidence="7">
    <location>
        <begin position="12"/>
        <end position="36"/>
    </location>
</feature>
<feature type="transmembrane region" description="Helical" evidence="7">
    <location>
        <begin position="144"/>
        <end position="164"/>
    </location>
</feature>
<dbReference type="EMBL" id="WHOD01000027">
    <property type="protein sequence ID" value="NOU93028.1"/>
    <property type="molecule type" value="Genomic_DNA"/>
</dbReference>
<evidence type="ECO:0000313" key="9">
    <source>
        <dbReference type="EMBL" id="NOU93028.1"/>
    </source>
</evidence>
<dbReference type="CDD" id="cd06261">
    <property type="entry name" value="TM_PBP2"/>
    <property type="match status" value="1"/>
</dbReference>
<evidence type="ECO:0000256" key="2">
    <source>
        <dbReference type="ARBA" id="ARBA00022448"/>
    </source>
</evidence>
<comment type="subcellular location">
    <subcellularLocation>
        <location evidence="1 7">Cell membrane</location>
        <topology evidence="1 7">Multi-pass membrane protein</topology>
    </subcellularLocation>
</comment>
<name>A0A972GMJ4_9BACL</name>
<feature type="domain" description="ABC transmembrane type-1" evidence="8">
    <location>
        <begin position="77"/>
        <end position="277"/>
    </location>
</feature>
<reference evidence="9" key="1">
    <citation type="submission" date="2019-10" db="EMBL/GenBank/DDBJ databases">
        <title>Description of Paenibacillus glebae sp. nov.</title>
        <authorList>
            <person name="Carlier A."/>
            <person name="Qi S."/>
        </authorList>
    </citation>
    <scope>NUCLEOTIDE SEQUENCE</scope>
    <source>
        <strain evidence="9">LMG 31456</strain>
    </source>
</reference>
<comment type="caution">
    <text evidence="9">The sequence shown here is derived from an EMBL/GenBank/DDBJ whole genome shotgun (WGS) entry which is preliminary data.</text>
</comment>
<dbReference type="PANTHER" id="PTHR43744">
    <property type="entry name" value="ABC TRANSPORTER PERMEASE PROTEIN MG189-RELATED-RELATED"/>
    <property type="match status" value="1"/>
</dbReference>
<dbReference type="GO" id="GO:0005886">
    <property type="term" value="C:plasma membrane"/>
    <property type="evidence" value="ECO:0007669"/>
    <property type="project" value="UniProtKB-SubCell"/>
</dbReference>
<keyword evidence="10" id="KW-1185">Reference proteome</keyword>
<evidence type="ECO:0000256" key="4">
    <source>
        <dbReference type="ARBA" id="ARBA00022692"/>
    </source>
</evidence>
<keyword evidence="4 7" id="KW-0812">Transmembrane</keyword>
<evidence type="ECO:0000256" key="6">
    <source>
        <dbReference type="ARBA" id="ARBA00023136"/>
    </source>
</evidence>
<evidence type="ECO:0000256" key="7">
    <source>
        <dbReference type="RuleBase" id="RU363032"/>
    </source>
</evidence>
<dbReference type="GO" id="GO:0055085">
    <property type="term" value="P:transmembrane transport"/>
    <property type="evidence" value="ECO:0007669"/>
    <property type="project" value="InterPro"/>
</dbReference>
<feature type="transmembrane region" description="Helical" evidence="7">
    <location>
        <begin position="114"/>
        <end position="132"/>
    </location>
</feature>
<sequence length="295" mass="33607">MVVKSTAGEKLFNVLNILFMILLMLVTIYPLYYVIIASLSDPRMLMKHEGPLWTILGQMNLSGYNITLSNPNIAVGFKNTFFYVIVGTALNLLLTSFAAFVLTRKHFYIRNFMMKMLVITMFFSGGLIPLFFVVRNMGLYDTSWAIILPYVISTYNVIIMRTFFQSIPESMEESAIIDGANDFQVFSRIIMPLSKPVIAVIALYYGVGHWNAWFSSVLFLRDRELYPLQMFLREILILNSNLGSGENPSELLEASFSKELVKYCTIVISTVPILFVYPFLQKYFVKGVMIGALKG</sequence>
<dbReference type="AlphaFoldDB" id="A0A972GMJ4"/>
<keyword evidence="3" id="KW-1003">Cell membrane</keyword>
<dbReference type="PROSITE" id="PS50928">
    <property type="entry name" value="ABC_TM1"/>
    <property type="match status" value="1"/>
</dbReference>
<keyword evidence="2 7" id="KW-0813">Transport</keyword>
<accession>A0A972GMJ4</accession>
<feature type="transmembrane region" description="Helical" evidence="7">
    <location>
        <begin position="260"/>
        <end position="280"/>
    </location>
</feature>